<dbReference type="OrthoDB" id="9798476at2"/>
<dbReference type="AlphaFoldDB" id="A0A1I3AV72"/>
<organism evidence="2 3">
    <name type="scientific">Planctomicrobium piriforme</name>
    <dbReference type="NCBI Taxonomy" id="1576369"/>
    <lineage>
        <taxon>Bacteria</taxon>
        <taxon>Pseudomonadati</taxon>
        <taxon>Planctomycetota</taxon>
        <taxon>Planctomycetia</taxon>
        <taxon>Planctomycetales</taxon>
        <taxon>Planctomycetaceae</taxon>
        <taxon>Planctomicrobium</taxon>
    </lineage>
</organism>
<dbReference type="RefSeq" id="WP_092046801.1">
    <property type="nucleotide sequence ID" value="NZ_FOQD01000001.1"/>
</dbReference>
<dbReference type="Pfam" id="PF09350">
    <property type="entry name" value="DJC28_CD"/>
    <property type="match status" value="1"/>
</dbReference>
<proteinExistence type="predicted"/>
<sequence length="131" mass="15204">MTERKPEHLSWEGFAERQIQAAQQAGEFDHLPGAGQPLDGIDEPLEQDWWLKRKLKEEKASVLPPLLQARLEIEQAREQASHYKSEALARQAFCELQTRVKQLLTSPLPSPPVFVLPIDVEEELERWRRSR</sequence>
<dbReference type="Proteomes" id="UP000199518">
    <property type="component" value="Unassembled WGS sequence"/>
</dbReference>
<evidence type="ECO:0000313" key="3">
    <source>
        <dbReference type="Proteomes" id="UP000199518"/>
    </source>
</evidence>
<dbReference type="InterPro" id="IPR018961">
    <property type="entry name" value="DnaJ_homolog_subfam-C_membr-28"/>
</dbReference>
<feature type="domain" description="DnaJ homologue subfamily C member 28 conserved" evidence="1">
    <location>
        <begin position="14"/>
        <end position="79"/>
    </location>
</feature>
<dbReference type="STRING" id="1576369.SAMN05421753_10176"/>
<evidence type="ECO:0000259" key="1">
    <source>
        <dbReference type="Pfam" id="PF09350"/>
    </source>
</evidence>
<evidence type="ECO:0000313" key="2">
    <source>
        <dbReference type="EMBL" id="SFH53977.1"/>
    </source>
</evidence>
<reference evidence="3" key="1">
    <citation type="submission" date="2016-10" db="EMBL/GenBank/DDBJ databases">
        <authorList>
            <person name="Varghese N."/>
            <person name="Submissions S."/>
        </authorList>
    </citation>
    <scope>NUCLEOTIDE SEQUENCE [LARGE SCALE GENOMIC DNA]</scope>
    <source>
        <strain evidence="3">DSM 26348</strain>
    </source>
</reference>
<gene>
    <name evidence="2" type="ORF">SAMN05421753_10176</name>
</gene>
<dbReference type="EMBL" id="FOQD01000001">
    <property type="protein sequence ID" value="SFH53977.1"/>
    <property type="molecule type" value="Genomic_DNA"/>
</dbReference>
<name>A0A1I3AV72_9PLAN</name>
<keyword evidence="3" id="KW-1185">Reference proteome</keyword>
<accession>A0A1I3AV72</accession>
<protein>
    <recommendedName>
        <fullName evidence="1">DnaJ homologue subfamily C member 28 conserved domain-containing protein</fullName>
    </recommendedName>
</protein>